<evidence type="ECO:0000313" key="4">
    <source>
        <dbReference type="EMBL" id="MVB10502.1"/>
    </source>
</evidence>
<dbReference type="AlphaFoldDB" id="A0A6N8HXM1"/>
<dbReference type="EMBL" id="VWXL01000036">
    <property type="protein sequence ID" value="MVB10502.1"/>
    <property type="molecule type" value="Genomic_DNA"/>
</dbReference>
<feature type="domain" description="N-acetyltransferase" evidence="3">
    <location>
        <begin position="1"/>
        <end position="120"/>
    </location>
</feature>
<dbReference type="InterPro" id="IPR000182">
    <property type="entry name" value="GNAT_dom"/>
</dbReference>
<dbReference type="CDD" id="cd04301">
    <property type="entry name" value="NAT_SF"/>
    <property type="match status" value="1"/>
</dbReference>
<proteinExistence type="predicted"/>
<protein>
    <submittedName>
        <fullName evidence="4">Putative N-acetyltransferase YjaB</fullName>
        <ecNumber evidence="4">2.3.1.-</ecNumber>
    </submittedName>
</protein>
<comment type="caution">
    <text evidence="4">The sequence shown here is derived from an EMBL/GenBank/DDBJ whole genome shotgun (WGS) entry which is preliminary data.</text>
</comment>
<keyword evidence="1 4" id="KW-0808">Transferase</keyword>
<dbReference type="SUPFAM" id="SSF55729">
    <property type="entry name" value="Acyl-CoA N-acyltransferases (Nat)"/>
    <property type="match status" value="1"/>
</dbReference>
<organism evidence="4 5">
    <name type="scientific">Caproicibacter fermentans</name>
    <dbReference type="NCBI Taxonomy" id="2576756"/>
    <lineage>
        <taxon>Bacteria</taxon>
        <taxon>Bacillati</taxon>
        <taxon>Bacillota</taxon>
        <taxon>Clostridia</taxon>
        <taxon>Eubacteriales</taxon>
        <taxon>Acutalibacteraceae</taxon>
        <taxon>Caproicibacter</taxon>
    </lineage>
</organism>
<accession>A0A6N8HXM1</accession>
<keyword evidence="2 4" id="KW-0012">Acyltransferase</keyword>
<dbReference type="GO" id="GO:0016747">
    <property type="term" value="F:acyltransferase activity, transferring groups other than amino-acyl groups"/>
    <property type="evidence" value="ECO:0007669"/>
    <property type="project" value="InterPro"/>
</dbReference>
<gene>
    <name evidence="4" type="primary">yjaB</name>
    <name evidence="4" type="ORF">CAFE_11920</name>
</gene>
<dbReference type="PROSITE" id="PS51186">
    <property type="entry name" value="GNAT"/>
    <property type="match status" value="1"/>
</dbReference>
<keyword evidence="5" id="KW-1185">Reference proteome</keyword>
<dbReference type="PANTHER" id="PTHR43800:SF1">
    <property type="entry name" value="PEPTIDYL-LYSINE N-ACETYLTRANSFERASE YJAB"/>
    <property type="match status" value="1"/>
</dbReference>
<sequence length="122" mass="14292">MKAHDFIPESYWRKNYDFVKTALPDANIFVYEENGKIQGFIGLINNYIAGIFVRQDSQSHGIGRALLNHMKKQSDALSLHVYQKNKRAVQFYQRESFTIICEQIDEATGEKELIMSWEYQHS</sequence>
<evidence type="ECO:0000256" key="2">
    <source>
        <dbReference type="ARBA" id="ARBA00023315"/>
    </source>
</evidence>
<evidence type="ECO:0000256" key="1">
    <source>
        <dbReference type="ARBA" id="ARBA00022679"/>
    </source>
</evidence>
<name>A0A6N8HXM1_9FIRM</name>
<dbReference type="EC" id="2.3.1.-" evidence="4"/>
<dbReference type="PANTHER" id="PTHR43800">
    <property type="entry name" value="PEPTIDYL-LYSINE N-ACETYLTRANSFERASE YJAB"/>
    <property type="match status" value="1"/>
</dbReference>
<evidence type="ECO:0000259" key="3">
    <source>
        <dbReference type="PROSITE" id="PS51186"/>
    </source>
</evidence>
<dbReference type="InterPro" id="IPR016181">
    <property type="entry name" value="Acyl_CoA_acyltransferase"/>
</dbReference>
<dbReference type="Gene3D" id="3.40.630.30">
    <property type="match status" value="1"/>
</dbReference>
<dbReference type="Pfam" id="PF13508">
    <property type="entry name" value="Acetyltransf_7"/>
    <property type="match status" value="1"/>
</dbReference>
<dbReference type="Proteomes" id="UP000469440">
    <property type="component" value="Unassembled WGS sequence"/>
</dbReference>
<evidence type="ECO:0000313" key="5">
    <source>
        <dbReference type="Proteomes" id="UP000469440"/>
    </source>
</evidence>
<reference evidence="4 5" key="1">
    <citation type="submission" date="2019-09" db="EMBL/GenBank/DDBJ databases">
        <title>Genome sequence of Clostridium sp. EA1.</title>
        <authorList>
            <person name="Poehlein A."/>
            <person name="Bengelsdorf F.R."/>
            <person name="Daniel R."/>
        </authorList>
    </citation>
    <scope>NUCLEOTIDE SEQUENCE [LARGE SCALE GENOMIC DNA]</scope>
    <source>
        <strain evidence="4 5">EA1</strain>
    </source>
</reference>